<reference evidence="1" key="2">
    <citation type="submission" date="2023-06" db="EMBL/GenBank/DDBJ databases">
        <authorList>
            <person name="Ma L."/>
            <person name="Liu K.-W."/>
            <person name="Li Z."/>
            <person name="Hsiao Y.-Y."/>
            <person name="Qi Y."/>
            <person name="Fu T."/>
            <person name="Tang G."/>
            <person name="Zhang D."/>
            <person name="Sun W.-H."/>
            <person name="Liu D.-K."/>
            <person name="Li Y."/>
            <person name="Chen G.-Z."/>
            <person name="Liu X.-D."/>
            <person name="Liao X.-Y."/>
            <person name="Jiang Y.-T."/>
            <person name="Yu X."/>
            <person name="Hao Y."/>
            <person name="Huang J."/>
            <person name="Zhao X.-W."/>
            <person name="Ke S."/>
            <person name="Chen Y.-Y."/>
            <person name="Wu W.-L."/>
            <person name="Hsu J.-L."/>
            <person name="Lin Y.-F."/>
            <person name="Huang M.-D."/>
            <person name="Li C.-Y."/>
            <person name="Huang L."/>
            <person name="Wang Z.-W."/>
            <person name="Zhao X."/>
            <person name="Zhong W.-Y."/>
            <person name="Peng D.-H."/>
            <person name="Ahmad S."/>
            <person name="Lan S."/>
            <person name="Zhang J.-S."/>
            <person name="Tsai W.-C."/>
            <person name="Van De Peer Y."/>
            <person name="Liu Z.-J."/>
        </authorList>
    </citation>
    <scope>NUCLEOTIDE SEQUENCE</scope>
    <source>
        <strain evidence="1">SCP</strain>
        <tissue evidence="1">Leaves</tissue>
    </source>
</reference>
<reference evidence="1" key="1">
    <citation type="journal article" date="2023" name="Nat. Commun.">
        <title>Diploid and tetraploid genomes of Acorus and the evolution of monocots.</title>
        <authorList>
            <person name="Ma L."/>
            <person name="Liu K.W."/>
            <person name="Li Z."/>
            <person name="Hsiao Y.Y."/>
            <person name="Qi Y."/>
            <person name="Fu T."/>
            <person name="Tang G.D."/>
            <person name="Zhang D."/>
            <person name="Sun W.H."/>
            <person name="Liu D.K."/>
            <person name="Li Y."/>
            <person name="Chen G.Z."/>
            <person name="Liu X.D."/>
            <person name="Liao X.Y."/>
            <person name="Jiang Y.T."/>
            <person name="Yu X."/>
            <person name="Hao Y."/>
            <person name="Huang J."/>
            <person name="Zhao X.W."/>
            <person name="Ke S."/>
            <person name="Chen Y.Y."/>
            <person name="Wu W.L."/>
            <person name="Hsu J.L."/>
            <person name="Lin Y.F."/>
            <person name="Huang M.D."/>
            <person name="Li C.Y."/>
            <person name="Huang L."/>
            <person name="Wang Z.W."/>
            <person name="Zhao X."/>
            <person name="Zhong W.Y."/>
            <person name="Peng D.H."/>
            <person name="Ahmad S."/>
            <person name="Lan S."/>
            <person name="Zhang J.S."/>
            <person name="Tsai W.C."/>
            <person name="Van de Peer Y."/>
            <person name="Liu Z.J."/>
        </authorList>
    </citation>
    <scope>NUCLEOTIDE SEQUENCE</scope>
    <source>
        <strain evidence="1">SCP</strain>
    </source>
</reference>
<dbReference type="Proteomes" id="UP001179952">
    <property type="component" value="Unassembled WGS sequence"/>
</dbReference>
<accession>A0AAV9AMY5</accession>
<evidence type="ECO:0008006" key="3">
    <source>
        <dbReference type="Google" id="ProtNLM"/>
    </source>
</evidence>
<gene>
    <name evidence="1" type="ORF">QJS04_geneDACA018118</name>
</gene>
<evidence type="ECO:0000313" key="1">
    <source>
        <dbReference type="EMBL" id="KAK1265694.1"/>
    </source>
</evidence>
<comment type="caution">
    <text evidence="1">The sequence shown here is derived from an EMBL/GenBank/DDBJ whole genome shotgun (WGS) entry which is preliminary data.</text>
</comment>
<protein>
    <recommendedName>
        <fullName evidence="3">RNase H type-1 domain-containing protein</fullName>
    </recommendedName>
</protein>
<name>A0AAV9AMY5_ACOGR</name>
<organism evidence="1 2">
    <name type="scientific">Acorus gramineus</name>
    <name type="common">Dwarf sweet flag</name>
    <dbReference type="NCBI Taxonomy" id="55184"/>
    <lineage>
        <taxon>Eukaryota</taxon>
        <taxon>Viridiplantae</taxon>
        <taxon>Streptophyta</taxon>
        <taxon>Embryophyta</taxon>
        <taxon>Tracheophyta</taxon>
        <taxon>Spermatophyta</taxon>
        <taxon>Magnoliopsida</taxon>
        <taxon>Liliopsida</taxon>
        <taxon>Acoraceae</taxon>
        <taxon>Acorus</taxon>
    </lineage>
</organism>
<dbReference type="AlphaFoldDB" id="A0AAV9AMY5"/>
<evidence type="ECO:0000313" key="2">
    <source>
        <dbReference type="Proteomes" id="UP001179952"/>
    </source>
</evidence>
<proteinExistence type="predicted"/>
<keyword evidence="2" id="KW-1185">Reference proteome</keyword>
<sequence>MVRSLRSTHFSLAQYDAWKVTHIHREGNSPADLLTSYQLARGETIIQPSQIWHDLAEAMKKDMHPEGFKRVK</sequence>
<dbReference type="EMBL" id="JAUJYN010000008">
    <property type="protein sequence ID" value="KAK1265694.1"/>
    <property type="molecule type" value="Genomic_DNA"/>
</dbReference>